<evidence type="ECO:0000313" key="3">
    <source>
        <dbReference type="EMBL" id="CAL6093362.1"/>
    </source>
</evidence>
<evidence type="ECO:0000313" key="2">
    <source>
        <dbReference type="EMBL" id="CAI9957034.1"/>
    </source>
</evidence>
<gene>
    <name evidence="2" type="ORF">HINF_LOCUS44679</name>
    <name evidence="3" type="ORF">HINF_LOCUS66955</name>
</gene>
<evidence type="ECO:0000256" key="1">
    <source>
        <dbReference type="SAM" id="Phobius"/>
    </source>
</evidence>
<keyword evidence="4" id="KW-1185">Reference proteome</keyword>
<reference evidence="3 4" key="2">
    <citation type="submission" date="2024-07" db="EMBL/GenBank/DDBJ databases">
        <authorList>
            <person name="Akdeniz Z."/>
        </authorList>
    </citation>
    <scope>NUCLEOTIDE SEQUENCE [LARGE SCALE GENOMIC DNA]</scope>
</reference>
<keyword evidence="1" id="KW-0472">Membrane</keyword>
<feature type="transmembrane region" description="Helical" evidence="1">
    <location>
        <begin position="155"/>
        <end position="174"/>
    </location>
</feature>
<keyword evidence="1" id="KW-1133">Transmembrane helix</keyword>
<name>A0AA86QPY3_9EUKA</name>
<proteinExistence type="predicted"/>
<dbReference type="EMBL" id="CATOUU010000881">
    <property type="protein sequence ID" value="CAI9957034.1"/>
    <property type="molecule type" value="Genomic_DNA"/>
</dbReference>
<reference evidence="2" key="1">
    <citation type="submission" date="2023-06" db="EMBL/GenBank/DDBJ databases">
        <authorList>
            <person name="Kurt Z."/>
        </authorList>
    </citation>
    <scope>NUCLEOTIDE SEQUENCE</scope>
</reference>
<protein>
    <submittedName>
        <fullName evidence="3">Hypothetical_protein</fullName>
    </submittedName>
</protein>
<sequence>MTIRYRHLRILCTHCAHLAELTPSSLPNLANKILERMKRSNIASLYYHRQQQSIPSQKEEIHRLLQINYVCLAYLVEHMHESFFELCLLNQGWSSPAHFEIGSGIGSSNDCYISMFWQIQRLHYLPSQGFQQYFFSIIFQQYSYALHINIIEGRIQSYIGIQSLFISLVVRFMVFPHTLM</sequence>
<dbReference type="AlphaFoldDB" id="A0AA86QPY3"/>
<dbReference type="Proteomes" id="UP001642409">
    <property type="component" value="Unassembled WGS sequence"/>
</dbReference>
<comment type="caution">
    <text evidence="2">The sequence shown here is derived from an EMBL/GenBank/DDBJ whole genome shotgun (WGS) entry which is preliminary data.</text>
</comment>
<accession>A0AA86QPY3</accession>
<dbReference type="EMBL" id="CAXDID020000457">
    <property type="protein sequence ID" value="CAL6093362.1"/>
    <property type="molecule type" value="Genomic_DNA"/>
</dbReference>
<evidence type="ECO:0000313" key="4">
    <source>
        <dbReference type="Proteomes" id="UP001642409"/>
    </source>
</evidence>
<keyword evidence="1" id="KW-0812">Transmembrane</keyword>
<organism evidence="2">
    <name type="scientific">Hexamita inflata</name>
    <dbReference type="NCBI Taxonomy" id="28002"/>
    <lineage>
        <taxon>Eukaryota</taxon>
        <taxon>Metamonada</taxon>
        <taxon>Diplomonadida</taxon>
        <taxon>Hexamitidae</taxon>
        <taxon>Hexamitinae</taxon>
        <taxon>Hexamita</taxon>
    </lineage>
</organism>